<dbReference type="Gene3D" id="2.100.10.30">
    <property type="entry name" value="Jacalin-like lectin domain"/>
    <property type="match status" value="1"/>
</dbReference>
<dbReference type="SMART" id="SM00130">
    <property type="entry name" value="KR"/>
    <property type="match status" value="1"/>
</dbReference>
<dbReference type="Proteomes" id="UP000663829">
    <property type="component" value="Unassembled WGS sequence"/>
</dbReference>
<dbReference type="InterPro" id="IPR013806">
    <property type="entry name" value="Kringle-like"/>
</dbReference>
<feature type="transmembrane region" description="Helical" evidence="4">
    <location>
        <begin position="28"/>
        <end position="57"/>
    </location>
</feature>
<dbReference type="Gene3D" id="2.40.20.10">
    <property type="entry name" value="Plasminogen Kringle 4"/>
    <property type="match status" value="1"/>
</dbReference>
<feature type="transmembrane region" description="Helical" evidence="4">
    <location>
        <begin position="69"/>
        <end position="90"/>
    </location>
</feature>
<evidence type="ECO:0000259" key="5">
    <source>
        <dbReference type="PROSITE" id="PS50070"/>
    </source>
</evidence>
<dbReference type="InterPro" id="IPR001229">
    <property type="entry name" value="Jacalin-like_lectin_dom"/>
</dbReference>
<feature type="transmembrane region" description="Helical" evidence="4">
    <location>
        <begin position="5"/>
        <end position="22"/>
    </location>
</feature>
<evidence type="ECO:0000256" key="3">
    <source>
        <dbReference type="PROSITE-ProRule" id="PRU00121"/>
    </source>
</evidence>
<evidence type="ECO:0000256" key="2">
    <source>
        <dbReference type="ARBA" id="ARBA00023157"/>
    </source>
</evidence>
<comment type="caution">
    <text evidence="3">Lacks conserved residue(s) required for the propagation of feature annotation.</text>
</comment>
<evidence type="ECO:0000313" key="8">
    <source>
        <dbReference type="EMBL" id="CAF3787338.1"/>
    </source>
</evidence>
<dbReference type="InterPro" id="IPR000001">
    <property type="entry name" value="Kringle"/>
</dbReference>
<feature type="domain" description="Kringle" evidence="5">
    <location>
        <begin position="316"/>
        <end position="409"/>
    </location>
</feature>
<dbReference type="SUPFAM" id="SSF57440">
    <property type="entry name" value="Kringle-like"/>
    <property type="match status" value="1"/>
</dbReference>
<evidence type="ECO:0000256" key="4">
    <source>
        <dbReference type="SAM" id="Phobius"/>
    </source>
</evidence>
<name>A0A814HX21_9BILA</name>
<comment type="caution">
    <text evidence="7">The sequence shown here is derived from an EMBL/GenBank/DDBJ whole genome shotgun (WGS) entry which is preliminary data.</text>
</comment>
<dbReference type="AlphaFoldDB" id="A0A814HX21"/>
<gene>
    <name evidence="7" type="ORF">GPM918_LOCUS14511</name>
    <name evidence="8" type="ORF">SRO942_LOCUS14511</name>
</gene>
<dbReference type="InterPro" id="IPR036404">
    <property type="entry name" value="Jacalin-like_lectin_dom_sf"/>
</dbReference>
<evidence type="ECO:0000259" key="6">
    <source>
        <dbReference type="PROSITE" id="PS51752"/>
    </source>
</evidence>
<evidence type="ECO:0000313" key="7">
    <source>
        <dbReference type="EMBL" id="CAF1015747.1"/>
    </source>
</evidence>
<dbReference type="EMBL" id="CAJNOQ010003503">
    <property type="protein sequence ID" value="CAF1015747.1"/>
    <property type="molecule type" value="Genomic_DNA"/>
</dbReference>
<dbReference type="EMBL" id="CAJOBC010003503">
    <property type="protein sequence ID" value="CAF3787338.1"/>
    <property type="molecule type" value="Genomic_DNA"/>
</dbReference>
<keyword evidence="4" id="KW-0812">Transmembrane</keyword>
<evidence type="ECO:0000256" key="1">
    <source>
        <dbReference type="ARBA" id="ARBA00022572"/>
    </source>
</evidence>
<dbReference type="InterPro" id="IPR038178">
    <property type="entry name" value="Kringle_sf"/>
</dbReference>
<keyword evidence="9" id="KW-1185">Reference proteome</keyword>
<keyword evidence="4" id="KW-0472">Membrane</keyword>
<protein>
    <submittedName>
        <fullName evidence="7">Uncharacterized protein</fullName>
    </submittedName>
</protein>
<evidence type="ECO:0000313" key="9">
    <source>
        <dbReference type="Proteomes" id="UP000663829"/>
    </source>
</evidence>
<dbReference type="Pfam" id="PF01419">
    <property type="entry name" value="Jacalin"/>
    <property type="match status" value="1"/>
</dbReference>
<dbReference type="SUPFAM" id="SSF51101">
    <property type="entry name" value="Mannose-binding lectins"/>
    <property type="match status" value="1"/>
</dbReference>
<sequence>MIPEAVIGFSETIILLIGLAWYNHKRVLIIKLIIVTSECLLVIVGCITGFGFALIYFRRKDSKLKLLNRIILILLIINLLIGTIFTLFLFDMFNRDSQVLKNYPLTKSLTDKKRQQPIGKYCPDLPKTIHGRIYGGLGGGPFDDSINIRNLDNFSTYYPSQLSFSWCDWLESMNMTYILISNTTKTVHTWKANRYGGDPNCVSKTFSLDRDERIQKVSLTFGEHWSTAVPRHHYIILGIQFHTNKNRMSPYYGSQFRGVTVEETYDGYVLNYISGTAGKFIDQLQLHWVLEDKQVQTCPILPKTIHLNDRHFANTDCYSASFGGDYEGTRNYTVTNSPCKPWTQTVSPNNYCRNVENAVLKFLKIYDNNFQNYMDDKKLKLKNPENAAPYGPWCYVTNTEWEYCGIPLCRIEDRLRAAYSNNNDYGD</sequence>
<dbReference type="PROSITE" id="PS51752">
    <property type="entry name" value="JACALIN_LECTIN"/>
    <property type="match status" value="1"/>
</dbReference>
<accession>A0A814HX21</accession>
<dbReference type="OrthoDB" id="2415936at2759"/>
<organism evidence="7 9">
    <name type="scientific">Didymodactylos carnosus</name>
    <dbReference type="NCBI Taxonomy" id="1234261"/>
    <lineage>
        <taxon>Eukaryota</taxon>
        <taxon>Metazoa</taxon>
        <taxon>Spiralia</taxon>
        <taxon>Gnathifera</taxon>
        <taxon>Rotifera</taxon>
        <taxon>Eurotatoria</taxon>
        <taxon>Bdelloidea</taxon>
        <taxon>Philodinida</taxon>
        <taxon>Philodinidae</taxon>
        <taxon>Didymodactylos</taxon>
    </lineage>
</organism>
<keyword evidence="2" id="KW-1015">Disulfide bond</keyword>
<dbReference type="PROSITE" id="PS50070">
    <property type="entry name" value="KRINGLE_2"/>
    <property type="match status" value="1"/>
</dbReference>
<reference evidence="7" key="1">
    <citation type="submission" date="2021-02" db="EMBL/GenBank/DDBJ databases">
        <authorList>
            <person name="Nowell W R."/>
        </authorList>
    </citation>
    <scope>NUCLEOTIDE SEQUENCE</scope>
</reference>
<keyword evidence="1 3" id="KW-0420">Kringle</keyword>
<feature type="domain" description="Jacalin-type lectin" evidence="6">
    <location>
        <begin position="128"/>
        <end position="290"/>
    </location>
</feature>
<proteinExistence type="predicted"/>
<dbReference type="Proteomes" id="UP000681722">
    <property type="component" value="Unassembled WGS sequence"/>
</dbReference>
<keyword evidence="4" id="KW-1133">Transmembrane helix</keyword>